<dbReference type="RefSeq" id="WP_153092696.1">
    <property type="nucleotide sequence ID" value="NZ_JBALKD010000001.1"/>
</dbReference>
<dbReference type="Proteomes" id="UP000423156">
    <property type="component" value="Unassembled WGS sequence"/>
</dbReference>
<name>A0AA90UU41_9BACT</name>
<protein>
    <submittedName>
        <fullName evidence="1">Uncharacterized protein</fullName>
    </submittedName>
</protein>
<comment type="caution">
    <text evidence="1">The sequence shown here is derived from an EMBL/GenBank/DDBJ whole genome shotgun (WGS) entry which is preliminary data.</text>
</comment>
<gene>
    <name evidence="1" type="ORF">F7D71_06685</name>
</gene>
<sequence>MKKKLIIAIIAVFVLLGGGIGGYVYHSNQVKDEKMANYKKALSDYRFNSNRLIYSLDFVATDFVINWNSAIMNKKAMNAKNEIVPCSDFEDAVSSRYAFYDKYGAYKILDSVYVSLGKHLEKMRVNSNEDQQKIVESCSDEYKELNNAIVLVKKPYGALVQYSKQKGDLFFKLYAFDSELAKVSPLEEDKGDERTKAMNMELYGTHLFVTADFDKEPQKAKKQSYTFSNISTNWVYLK</sequence>
<proteinExistence type="predicted"/>
<accession>A0AA90UU41</accession>
<evidence type="ECO:0000313" key="2">
    <source>
        <dbReference type="Proteomes" id="UP000423156"/>
    </source>
</evidence>
<organism evidence="1 2">
    <name type="scientific">Segatella copri</name>
    <dbReference type="NCBI Taxonomy" id="165179"/>
    <lineage>
        <taxon>Bacteria</taxon>
        <taxon>Pseudomonadati</taxon>
        <taxon>Bacteroidota</taxon>
        <taxon>Bacteroidia</taxon>
        <taxon>Bacteroidales</taxon>
        <taxon>Prevotellaceae</taxon>
        <taxon>Segatella</taxon>
    </lineage>
</organism>
<dbReference type="EMBL" id="VZBZ01000090">
    <property type="protein sequence ID" value="MQN77550.1"/>
    <property type="molecule type" value="Genomic_DNA"/>
</dbReference>
<evidence type="ECO:0000313" key="1">
    <source>
        <dbReference type="EMBL" id="MQN77550.1"/>
    </source>
</evidence>
<reference evidence="2" key="1">
    <citation type="submission" date="2019-09" db="EMBL/GenBank/DDBJ databases">
        <title>Distinct polysaccharide growth profiles of human intestinal Prevotella copri isolates.</title>
        <authorList>
            <person name="Fehlner-Peach H."/>
            <person name="Magnabosco C."/>
            <person name="Raghavan V."/>
            <person name="Scher J.U."/>
            <person name="Tett A."/>
            <person name="Cox L.M."/>
            <person name="Gottsegen C."/>
            <person name="Watters A."/>
            <person name="Wiltshire- Gordon J.D."/>
            <person name="Segata N."/>
            <person name="Bonneau R."/>
            <person name="Littman D.R."/>
        </authorList>
    </citation>
    <scope>NUCLEOTIDE SEQUENCE [LARGE SCALE GENOMIC DNA]</scope>
    <source>
        <strain evidence="2">BU41712</strain>
    </source>
</reference>
<dbReference type="AlphaFoldDB" id="A0AA90UU41"/>